<dbReference type="AlphaFoldDB" id="A0A5D2WDT7"/>
<keyword evidence="2" id="KW-1185">Reference proteome</keyword>
<evidence type="ECO:0000313" key="1">
    <source>
        <dbReference type="EMBL" id="TYI99984.1"/>
    </source>
</evidence>
<organism evidence="1 2">
    <name type="scientific">Gossypium mustelinum</name>
    <name type="common">Cotton</name>
    <name type="synonym">Gossypium caicoense</name>
    <dbReference type="NCBI Taxonomy" id="34275"/>
    <lineage>
        <taxon>Eukaryota</taxon>
        <taxon>Viridiplantae</taxon>
        <taxon>Streptophyta</taxon>
        <taxon>Embryophyta</taxon>
        <taxon>Tracheophyta</taxon>
        <taxon>Spermatophyta</taxon>
        <taxon>Magnoliopsida</taxon>
        <taxon>eudicotyledons</taxon>
        <taxon>Gunneridae</taxon>
        <taxon>Pentapetalae</taxon>
        <taxon>rosids</taxon>
        <taxon>malvids</taxon>
        <taxon>Malvales</taxon>
        <taxon>Malvaceae</taxon>
        <taxon>Malvoideae</taxon>
        <taxon>Gossypium</taxon>
    </lineage>
</organism>
<dbReference type="EMBL" id="CM017648">
    <property type="protein sequence ID" value="TYI99984.1"/>
    <property type="molecule type" value="Genomic_DNA"/>
</dbReference>
<evidence type="ECO:0000313" key="2">
    <source>
        <dbReference type="Proteomes" id="UP000323597"/>
    </source>
</evidence>
<reference evidence="1 2" key="1">
    <citation type="submission" date="2019-07" db="EMBL/GenBank/DDBJ databases">
        <title>WGS assembly of Gossypium mustelinum.</title>
        <authorList>
            <person name="Chen Z.J."/>
            <person name="Sreedasyam A."/>
            <person name="Ando A."/>
            <person name="Song Q."/>
            <person name="De L."/>
            <person name="Hulse-Kemp A."/>
            <person name="Ding M."/>
            <person name="Ye W."/>
            <person name="Kirkbride R."/>
            <person name="Jenkins J."/>
            <person name="Plott C."/>
            <person name="Lovell J."/>
            <person name="Lin Y.-M."/>
            <person name="Vaughn R."/>
            <person name="Liu B."/>
            <person name="Li W."/>
            <person name="Simpson S."/>
            <person name="Scheffler B."/>
            <person name="Saski C."/>
            <person name="Grover C."/>
            <person name="Hu G."/>
            <person name="Conover J."/>
            <person name="Carlson J."/>
            <person name="Shu S."/>
            <person name="Boston L."/>
            <person name="Williams M."/>
            <person name="Peterson D."/>
            <person name="Mcgee K."/>
            <person name="Jones D."/>
            <person name="Wendel J."/>
            <person name="Stelly D."/>
            <person name="Grimwood J."/>
            <person name="Schmutz J."/>
        </authorList>
    </citation>
    <scope>NUCLEOTIDE SEQUENCE [LARGE SCALE GENOMIC DNA]</scope>
    <source>
        <strain evidence="1">1408120.09</strain>
    </source>
</reference>
<dbReference type="Proteomes" id="UP000323597">
    <property type="component" value="Chromosome A13"/>
</dbReference>
<name>A0A5D2WDT7_GOSMU</name>
<accession>A0A5D2WDT7</accession>
<sequence>MMTLYIYIKMFEKKTNLLSNLCLEFSLNCHGLGVFPFQMVPMLLPITINILINHQNPMDVSLPAGRTGQVKSLWSKMPCLSSVVLIYLEILKRLACFFFPTSPDAYKCLFLGSI</sequence>
<gene>
    <name evidence="1" type="ORF">E1A91_A13G056500v1</name>
</gene>
<proteinExistence type="predicted"/>
<protein>
    <submittedName>
        <fullName evidence="1">Uncharacterized protein</fullName>
    </submittedName>
</protein>